<dbReference type="AlphaFoldDB" id="A0A3R9P6H4"/>
<gene>
    <name evidence="2" type="ORF">D7Z54_16595</name>
</gene>
<organism evidence="2 3">
    <name type="scientific">Salibacterium salarium</name>
    <dbReference type="NCBI Taxonomy" id="284579"/>
    <lineage>
        <taxon>Bacteria</taxon>
        <taxon>Bacillati</taxon>
        <taxon>Bacillota</taxon>
        <taxon>Bacilli</taxon>
        <taxon>Bacillales</taxon>
        <taxon>Bacillaceae</taxon>
    </lineage>
</organism>
<keyword evidence="1" id="KW-0472">Membrane</keyword>
<dbReference type="PROSITE" id="PS51257">
    <property type="entry name" value="PROKAR_LIPOPROTEIN"/>
    <property type="match status" value="1"/>
</dbReference>
<reference evidence="2 3" key="1">
    <citation type="submission" date="2018-10" db="EMBL/GenBank/DDBJ databases">
        <title>Draft genome sequence of Bacillus salarius IM0101, isolated from a hypersaline soil in Inner Mongolia, China.</title>
        <authorList>
            <person name="Yamprayoonswat W."/>
            <person name="Boonvisut S."/>
            <person name="Jumpathong W."/>
            <person name="Sittihan S."/>
            <person name="Ruangsuj P."/>
            <person name="Wanthongcharoen S."/>
            <person name="Thongpramul N."/>
            <person name="Pimmason S."/>
            <person name="Yu B."/>
            <person name="Yasawong M."/>
        </authorList>
    </citation>
    <scope>NUCLEOTIDE SEQUENCE [LARGE SCALE GENOMIC DNA]</scope>
    <source>
        <strain evidence="2 3">IM0101</strain>
    </source>
</reference>
<keyword evidence="1" id="KW-1133">Transmembrane helix</keyword>
<evidence type="ECO:0000256" key="1">
    <source>
        <dbReference type="SAM" id="Phobius"/>
    </source>
</evidence>
<evidence type="ECO:0000313" key="2">
    <source>
        <dbReference type="EMBL" id="RSL32269.1"/>
    </source>
</evidence>
<proteinExistence type="predicted"/>
<feature type="transmembrane region" description="Helical" evidence="1">
    <location>
        <begin position="7"/>
        <end position="29"/>
    </location>
</feature>
<protein>
    <recommendedName>
        <fullName evidence="4">Type IV pilus assembly protein PilO</fullName>
    </recommendedName>
</protein>
<keyword evidence="1" id="KW-0812">Transmembrane</keyword>
<accession>A0A3R9P6H4</accession>
<dbReference type="RefSeq" id="WP_125557054.1">
    <property type="nucleotide sequence ID" value="NZ_RBVX01000016.1"/>
</dbReference>
<dbReference type="OrthoDB" id="2427034at2"/>
<comment type="caution">
    <text evidence="2">The sequence shown here is derived from an EMBL/GenBank/DDBJ whole genome shotgun (WGS) entry which is preliminary data.</text>
</comment>
<keyword evidence="3" id="KW-1185">Reference proteome</keyword>
<name>A0A3R9P6H4_9BACI</name>
<dbReference type="Proteomes" id="UP000275076">
    <property type="component" value="Unassembled WGS sequence"/>
</dbReference>
<dbReference type="EMBL" id="RBVX01000016">
    <property type="protein sequence ID" value="RSL32269.1"/>
    <property type="molecule type" value="Genomic_DNA"/>
</dbReference>
<sequence>MRVNVERLHWVVLIVAGLSIVGISCYQYISTIQPLQSSQQTLAEEIEVLENRLGEAERESIASSKDVAADLYALQRELPLQPMPDEILLELDRAEEMSDSYILSIEKLDEVETTAADSEADIPEEEIATEERGEATPFSYLVRVRTPQYENVASFLESIDQSTRLLNVDMLRFDGREKQVWEDEEPAPLTTTIILTAFYYPETE</sequence>
<evidence type="ECO:0000313" key="3">
    <source>
        <dbReference type="Proteomes" id="UP000275076"/>
    </source>
</evidence>
<evidence type="ECO:0008006" key="4">
    <source>
        <dbReference type="Google" id="ProtNLM"/>
    </source>
</evidence>